<keyword evidence="5 8" id="KW-0732">Signal</keyword>
<evidence type="ECO:0000256" key="5">
    <source>
        <dbReference type="ARBA" id="ARBA00022729"/>
    </source>
</evidence>
<dbReference type="SMART" id="SM00813">
    <property type="entry name" value="Alpha-L-AF_C"/>
    <property type="match status" value="1"/>
</dbReference>
<evidence type="ECO:0000256" key="1">
    <source>
        <dbReference type="ARBA" id="ARBA00001462"/>
    </source>
</evidence>
<evidence type="ECO:0000313" key="11">
    <source>
        <dbReference type="Proteomes" id="UP000749293"/>
    </source>
</evidence>
<dbReference type="InterPro" id="IPR010720">
    <property type="entry name" value="Alpha-L-AF_C"/>
</dbReference>
<reference evidence="10" key="1">
    <citation type="submission" date="2020-03" db="EMBL/GenBank/DDBJ databases">
        <title>Site-based positive gene gene selection in Geosmithia morbida across the United States reveals a broad range of putative effectors and factors for local host and environmental adapation.</title>
        <authorList>
            <person name="Onufrak A."/>
            <person name="Murdoch R.W."/>
            <person name="Gazis R."/>
            <person name="Huff M."/>
            <person name="Staton M."/>
            <person name="Klingeman W."/>
            <person name="Hadziabdic D."/>
        </authorList>
    </citation>
    <scope>NUCLEOTIDE SEQUENCE</scope>
    <source>
        <strain evidence="10">1262</strain>
    </source>
</reference>
<dbReference type="InterPro" id="IPR055235">
    <property type="entry name" value="ASD1_cat"/>
</dbReference>
<dbReference type="Proteomes" id="UP000749293">
    <property type="component" value="Unassembled WGS sequence"/>
</dbReference>
<feature type="domain" description="Alpha-L-arabinofuranosidase C-terminal" evidence="9">
    <location>
        <begin position="432"/>
        <end position="604"/>
    </location>
</feature>
<evidence type="ECO:0000256" key="8">
    <source>
        <dbReference type="SAM" id="SignalP"/>
    </source>
</evidence>
<dbReference type="Pfam" id="PF06964">
    <property type="entry name" value="Alpha-L-AF_C"/>
    <property type="match status" value="1"/>
</dbReference>
<evidence type="ECO:0000256" key="4">
    <source>
        <dbReference type="ARBA" id="ARBA00012670"/>
    </source>
</evidence>
<keyword evidence="11" id="KW-1185">Reference proteome</keyword>
<protein>
    <recommendedName>
        <fullName evidence="4">non-reducing end alpha-L-arabinofuranosidase</fullName>
        <ecNumber evidence="4">3.2.1.55</ecNumber>
    </recommendedName>
</protein>
<dbReference type="SUPFAM" id="SSF49785">
    <property type="entry name" value="Galactose-binding domain-like"/>
    <property type="match status" value="1"/>
</dbReference>
<comment type="pathway">
    <text evidence="2">Glycan metabolism; L-arabinan degradation.</text>
</comment>
<comment type="catalytic activity">
    <reaction evidence="1">
        <text>Hydrolysis of terminal non-reducing alpha-L-arabinofuranoside residues in alpha-L-arabinosides.</text>
        <dbReference type="EC" id="3.2.1.55"/>
    </reaction>
</comment>
<evidence type="ECO:0000256" key="6">
    <source>
        <dbReference type="ARBA" id="ARBA00022801"/>
    </source>
</evidence>
<gene>
    <name evidence="10" type="ORF">GMORB2_2698</name>
</gene>
<feature type="signal peptide" evidence="8">
    <location>
        <begin position="1"/>
        <end position="17"/>
    </location>
</feature>
<evidence type="ECO:0000259" key="9">
    <source>
        <dbReference type="SMART" id="SM00813"/>
    </source>
</evidence>
<dbReference type="OrthoDB" id="406864at2759"/>
<proteinExistence type="inferred from homology"/>
<dbReference type="Pfam" id="PF22848">
    <property type="entry name" value="ASD1_dom"/>
    <property type="match status" value="1"/>
</dbReference>
<dbReference type="SUPFAM" id="SSF51445">
    <property type="entry name" value="(Trans)glycosidases"/>
    <property type="match status" value="1"/>
</dbReference>
<dbReference type="InterPro" id="IPR051563">
    <property type="entry name" value="Glycosyl_Hydrolase_51"/>
</dbReference>
<dbReference type="PANTHER" id="PTHR31776:SF0">
    <property type="entry name" value="ALPHA-L-ARABINOFURANOSIDASE 1"/>
    <property type="match status" value="1"/>
</dbReference>
<sequence length="613" mass="65397">MRSFIFGSLALATGSSALDIVVSSSGGNATSGHQYGFLHEDISNSGDGGVYAELVRNRAFQNTTAFPASLDGWTAVGEGTVLSLDGEGPPLSDALDVSVTVKPGDSGSVSAAGLSNDGYWGIQVTHGQVYTGSFWVYGGYDGVFTASLQSALVDDEVFASVEVDSLAQEDEWVKHTFELVPDGRANGLRIDLADALKALNPSVIRLPGGNMLEGLTGKTWWDWKNTLGDLEGRPGFDGVWGYQQTNGLGLLEYLLWAEDMDLEIVVGVYAGLALNGDIVSEADYQPIIDDALAEIEFVIGANTTKWGAVRASLGHAEPFPLRYVEVGNEDWLNGGWDSYKAYRFPLMFSAIRDAYPDLTVISSGATTNGYEDIPAGAVGDYHAYLLPDNLVTGFNLFDNNDVPHIVGEVAATAPNGVTTSPTDGNAMMPFPWWIGSVAEAVSLIGYERNADRLIATFYAPVLRSLDRSQWPATILSFAADHSLTTASTSAYVWSLFAAHPISHTLPVQDPVFDPAFYVAGTQNATGSRILKAAVYNTTDHAPVPFSVVFDGLEAGTKAQLTLLTADDPYAFNDPFTGENVVNTNTSILEAGSDGAFTFELPELSVAVLDTDYS</sequence>
<comment type="caution">
    <text evidence="10">The sequence shown here is derived from an EMBL/GenBank/DDBJ whole genome shotgun (WGS) entry which is preliminary data.</text>
</comment>
<keyword evidence="6" id="KW-0378">Hydrolase</keyword>
<dbReference type="Gene3D" id="2.60.40.1180">
    <property type="entry name" value="Golgi alpha-mannosidase II"/>
    <property type="match status" value="1"/>
</dbReference>
<dbReference type="InterPro" id="IPR008979">
    <property type="entry name" value="Galactose-bd-like_sf"/>
</dbReference>
<evidence type="ECO:0000256" key="3">
    <source>
        <dbReference type="ARBA" id="ARBA00007186"/>
    </source>
</evidence>
<organism evidence="10 11">
    <name type="scientific">Geosmithia morbida</name>
    <dbReference type="NCBI Taxonomy" id="1094350"/>
    <lineage>
        <taxon>Eukaryota</taxon>
        <taxon>Fungi</taxon>
        <taxon>Dikarya</taxon>
        <taxon>Ascomycota</taxon>
        <taxon>Pezizomycotina</taxon>
        <taxon>Sordariomycetes</taxon>
        <taxon>Hypocreomycetidae</taxon>
        <taxon>Hypocreales</taxon>
        <taxon>Bionectriaceae</taxon>
        <taxon>Geosmithia</taxon>
    </lineage>
</organism>
<comment type="similarity">
    <text evidence="3">Belongs to the glycosyl hydrolase 51 family.</text>
</comment>
<name>A0A9P5D3N6_9HYPO</name>
<evidence type="ECO:0000313" key="10">
    <source>
        <dbReference type="EMBL" id="KAF4120694.1"/>
    </source>
</evidence>
<dbReference type="Gene3D" id="3.20.20.80">
    <property type="entry name" value="Glycosidases"/>
    <property type="match status" value="1"/>
</dbReference>
<dbReference type="RefSeq" id="XP_035319346.1">
    <property type="nucleotide sequence ID" value="XM_035464676.1"/>
</dbReference>
<feature type="chain" id="PRO_5040351589" description="non-reducing end alpha-L-arabinofuranosidase" evidence="8">
    <location>
        <begin position="18"/>
        <end position="613"/>
    </location>
</feature>
<dbReference type="GeneID" id="55968928"/>
<evidence type="ECO:0000256" key="7">
    <source>
        <dbReference type="ARBA" id="ARBA00023180"/>
    </source>
</evidence>
<dbReference type="InterPro" id="IPR013780">
    <property type="entry name" value="Glyco_hydro_b"/>
</dbReference>
<dbReference type="InterPro" id="IPR017853">
    <property type="entry name" value="GH"/>
</dbReference>
<dbReference type="PANTHER" id="PTHR31776">
    <property type="entry name" value="ALPHA-L-ARABINOFURANOSIDASE 1"/>
    <property type="match status" value="1"/>
</dbReference>
<dbReference type="AlphaFoldDB" id="A0A9P5D3N6"/>
<keyword evidence="7" id="KW-0325">Glycoprotein</keyword>
<evidence type="ECO:0000256" key="2">
    <source>
        <dbReference type="ARBA" id="ARBA00004834"/>
    </source>
</evidence>
<dbReference type="EMBL" id="JAANYQ010000015">
    <property type="protein sequence ID" value="KAF4120694.1"/>
    <property type="molecule type" value="Genomic_DNA"/>
</dbReference>
<dbReference type="EC" id="3.2.1.55" evidence="4"/>
<accession>A0A9P5D3N6</accession>
<dbReference type="GO" id="GO:0046556">
    <property type="term" value="F:alpha-L-arabinofuranosidase activity"/>
    <property type="evidence" value="ECO:0007669"/>
    <property type="project" value="UniProtKB-EC"/>
</dbReference>
<dbReference type="GO" id="GO:0046373">
    <property type="term" value="P:L-arabinose metabolic process"/>
    <property type="evidence" value="ECO:0007669"/>
    <property type="project" value="InterPro"/>
</dbReference>